<dbReference type="InterPro" id="IPR032689">
    <property type="entry name" value="TraG-D_C"/>
</dbReference>
<dbReference type="Proteomes" id="UP000746535">
    <property type="component" value="Unassembled WGS sequence"/>
</dbReference>
<feature type="transmembrane region" description="Helical" evidence="1">
    <location>
        <begin position="94"/>
        <end position="118"/>
    </location>
</feature>
<organism evidence="3 4">
    <name type="scientific">Pseudomonas quercus</name>
    <dbReference type="NCBI Taxonomy" id="2722792"/>
    <lineage>
        <taxon>Bacteria</taxon>
        <taxon>Pseudomonadati</taxon>
        <taxon>Pseudomonadota</taxon>
        <taxon>Gammaproteobacteria</taxon>
        <taxon>Pseudomonadales</taxon>
        <taxon>Pseudomonadaceae</taxon>
        <taxon>Pseudomonas</taxon>
    </lineage>
</organism>
<dbReference type="InterPro" id="IPR051162">
    <property type="entry name" value="T4SS_component"/>
</dbReference>
<keyword evidence="1" id="KW-1133">Transmembrane helix</keyword>
<name>A0ABX0YNW9_9PSED</name>
<evidence type="ECO:0000256" key="1">
    <source>
        <dbReference type="SAM" id="Phobius"/>
    </source>
</evidence>
<dbReference type="PANTHER" id="PTHR30121:SF6">
    <property type="entry name" value="SLR6007 PROTEIN"/>
    <property type="match status" value="1"/>
</dbReference>
<keyword evidence="1" id="KW-0472">Membrane</keyword>
<dbReference type="NCBIfam" id="NF041447">
    <property type="entry name" value="TrbC_conju"/>
    <property type="match status" value="1"/>
</dbReference>
<sequence length="772" mass="85953">MRPNDFAVDRARLNRRAHHSALADWFSGPGTLALGLAGSVIGGFVYPVSLWVTLPVLSIWAPSMLFAPWQMPMRMPTDMELPDPSTKRQVPGKLLGFLPIIVMRTVMSKAAGILYMGYSRGRDAGRELWLSMDDMTRHILMFGTTGAGKTEALLGYVLGQLSYGKGLIYSDGKAQNDVAAAIISLARRYGREDDVRVMSFITGGRSRAQELLEGSKNRGQTNTINAFGIAQETYIINLMDSMLPPAGNDGGWQEKARAMIQALVFSLVYKCRREGTVMSQRTIQEHLPLRSIAKLYMDSIEQQWDEEARLPLKNYLGTLSGFDLAKVDSPSEWAPEALNQHGYLIQQFTRMLALFNDTYGHVFALDAGDIDLKDCIHNDRILAVLIPALEVSSSEASTLGRLYVSQAAMTLSQDLGEKLEGRPEETLVIRKYKDRYPFMWICDEVGAYYTEKLGELATQVRSLGICLLLASQEAQRLKSAAGDKVWTLIANMGTRITGKIMDPKDTLEILQLMAGTEYLPEMNSMVREAGMLGGSWTDANTLSLKEQKKVSVEEVQQLQEGEHITLFKGEVIRGSSLYIADADKLSKEAIQINRFVEVAPPSLETLLASAPAKIRRSYPRADRVQQILHHLAMKPGRSDLENLVLIDPALAALNGLSDEWALIWRRRPGAAVRSTLLWHTALRHMPKRGRGYQVQSSTAQALAVSSQRLNDYKAQHADFAIEPKTQIRTKAPVTQAPPVMLNATEPQRPRFDDVFLQGSDLNPPSYFDDEFQ</sequence>
<protein>
    <submittedName>
        <fullName evidence="3">Type IV secretory system conjugative DNA transfer family protein</fullName>
    </submittedName>
</protein>
<feature type="transmembrane region" description="Helical" evidence="1">
    <location>
        <begin position="48"/>
        <end position="69"/>
    </location>
</feature>
<dbReference type="EMBL" id="JAAVJI010000026">
    <property type="protein sequence ID" value="NJP03593.1"/>
    <property type="molecule type" value="Genomic_DNA"/>
</dbReference>
<dbReference type="Gene3D" id="3.40.50.300">
    <property type="entry name" value="P-loop containing nucleotide triphosphate hydrolases"/>
    <property type="match status" value="2"/>
</dbReference>
<dbReference type="InterPro" id="IPR048176">
    <property type="entry name" value="TrbC"/>
</dbReference>
<dbReference type="RefSeq" id="WP_168086167.1">
    <property type="nucleotide sequence ID" value="NZ_JAAVJI010000026.1"/>
</dbReference>
<feature type="transmembrane region" description="Helical" evidence="1">
    <location>
        <begin position="21"/>
        <end position="42"/>
    </location>
</feature>
<proteinExistence type="predicted"/>
<dbReference type="PANTHER" id="PTHR30121">
    <property type="entry name" value="UNCHARACTERIZED PROTEIN YJGR-RELATED"/>
    <property type="match status" value="1"/>
</dbReference>
<accession>A0ABX0YNW9</accession>
<dbReference type="SUPFAM" id="SSF52540">
    <property type="entry name" value="P-loop containing nucleoside triphosphate hydrolases"/>
    <property type="match status" value="1"/>
</dbReference>
<dbReference type="InterPro" id="IPR027417">
    <property type="entry name" value="P-loop_NTPase"/>
</dbReference>
<feature type="domain" description="TraD/TraG TraM recognition site" evidence="2">
    <location>
        <begin position="437"/>
        <end position="558"/>
    </location>
</feature>
<gene>
    <name evidence="3" type="ORF">HBH25_22465</name>
</gene>
<evidence type="ECO:0000313" key="3">
    <source>
        <dbReference type="EMBL" id="NJP03593.1"/>
    </source>
</evidence>
<comment type="caution">
    <text evidence="3">The sequence shown here is derived from an EMBL/GenBank/DDBJ whole genome shotgun (WGS) entry which is preliminary data.</text>
</comment>
<evidence type="ECO:0000259" key="2">
    <source>
        <dbReference type="Pfam" id="PF12696"/>
    </source>
</evidence>
<reference evidence="3 4" key="1">
    <citation type="submission" date="2020-03" db="EMBL/GenBank/DDBJ databases">
        <authorList>
            <person name="Wang L."/>
            <person name="He N."/>
            <person name="Li Y."/>
            <person name="Fang Y."/>
            <person name="Zhang F."/>
        </authorList>
    </citation>
    <scope>NUCLEOTIDE SEQUENCE [LARGE SCALE GENOMIC DNA]</scope>
    <source>
        <strain evidence="4">hsmgli-8</strain>
    </source>
</reference>
<keyword evidence="4" id="KW-1185">Reference proteome</keyword>
<evidence type="ECO:0000313" key="4">
    <source>
        <dbReference type="Proteomes" id="UP000746535"/>
    </source>
</evidence>
<keyword evidence="1" id="KW-0812">Transmembrane</keyword>
<dbReference type="Pfam" id="PF12696">
    <property type="entry name" value="TraG-D_C"/>
    <property type="match status" value="1"/>
</dbReference>